<dbReference type="AlphaFoldDB" id="A0AAW0GIM9"/>
<dbReference type="Proteomes" id="UP001385951">
    <property type="component" value="Unassembled WGS sequence"/>
</dbReference>
<dbReference type="EMBL" id="JASBNA010000006">
    <property type="protein sequence ID" value="KAK7691009.1"/>
    <property type="molecule type" value="Genomic_DNA"/>
</dbReference>
<accession>A0AAW0GIM9</accession>
<sequence>MVLDVTRASDTDIVNEIDQLFSQIYTLKRHLNARRSLTISRLPPEILLGIFSLIVEDWGSRLSWNIRWFDRMEHYIYAPSYTWLPRITHVCSQWRDIALQSPMLWRHVIVSRRNSLRIMLKRSQGVPISVYSYIQTEYGDMKPQRRIGRLLTPHLHRIQLLQIVSADPYHEIHEVALPGPLPSIQRITVLMANAGGHMLDAELDDLCHGKLFYHWIDENHNDLHSLSLARISAVGIELAIRPSLRHLSIHTLPPSIDMSGLLALLKQTPILESLSLFDSVPPVPIEVMELMELMDPEEIVTLPFLRSLHVRSQGMALTNFLRHISYPAITSMHIDFGEHRTEDIVPGILGHNFGEKLPKNLQYMSLSVDLDFREFRMYGWTDGGPDLDLTAECHSAPYKVFMPYENFEDCQITCWIFGTMVEKVITENLEVFHFNIGRTKNTDKETWDTLYEAINTQAINVHTFHVSSMHRLPHILPLPDDVYWWPREGDDDSWYRPPTQLPSLKYLWMGRLKERDIKVLNDILRKRKEDVGSMLEWLSIPRDDDGVYEETAELVGHLDIRK</sequence>
<dbReference type="Pfam" id="PF12937">
    <property type="entry name" value="F-box-like"/>
    <property type="match status" value="1"/>
</dbReference>
<dbReference type="InterPro" id="IPR001810">
    <property type="entry name" value="F-box_dom"/>
</dbReference>
<comment type="caution">
    <text evidence="2">The sequence shown here is derived from an EMBL/GenBank/DDBJ whole genome shotgun (WGS) entry which is preliminary data.</text>
</comment>
<keyword evidence="3" id="KW-1185">Reference proteome</keyword>
<reference evidence="2 3" key="1">
    <citation type="submission" date="2022-09" db="EMBL/GenBank/DDBJ databases">
        <authorList>
            <person name="Palmer J.M."/>
        </authorList>
    </citation>
    <scope>NUCLEOTIDE SEQUENCE [LARGE SCALE GENOMIC DNA]</scope>
    <source>
        <strain evidence="2 3">DSM 7382</strain>
    </source>
</reference>
<proteinExistence type="predicted"/>
<organism evidence="2 3">
    <name type="scientific">Cerrena zonata</name>
    <dbReference type="NCBI Taxonomy" id="2478898"/>
    <lineage>
        <taxon>Eukaryota</taxon>
        <taxon>Fungi</taxon>
        <taxon>Dikarya</taxon>
        <taxon>Basidiomycota</taxon>
        <taxon>Agaricomycotina</taxon>
        <taxon>Agaricomycetes</taxon>
        <taxon>Polyporales</taxon>
        <taxon>Cerrenaceae</taxon>
        <taxon>Cerrena</taxon>
    </lineage>
</organism>
<dbReference type="Gene3D" id="1.20.1280.50">
    <property type="match status" value="1"/>
</dbReference>
<evidence type="ECO:0000259" key="1">
    <source>
        <dbReference type="Pfam" id="PF12937"/>
    </source>
</evidence>
<feature type="domain" description="F-box" evidence="1">
    <location>
        <begin position="39"/>
        <end position="108"/>
    </location>
</feature>
<evidence type="ECO:0000313" key="3">
    <source>
        <dbReference type="Proteomes" id="UP001385951"/>
    </source>
</evidence>
<protein>
    <recommendedName>
        <fullName evidence="1">F-box domain-containing protein</fullName>
    </recommendedName>
</protein>
<gene>
    <name evidence="2" type="ORF">QCA50_006112</name>
</gene>
<name>A0AAW0GIM9_9APHY</name>
<evidence type="ECO:0000313" key="2">
    <source>
        <dbReference type="EMBL" id="KAK7691009.1"/>
    </source>
</evidence>